<evidence type="ECO:0000256" key="1">
    <source>
        <dbReference type="SAM" id="MobiDB-lite"/>
    </source>
</evidence>
<dbReference type="HOGENOM" id="CLU_1211644_0_0_1"/>
<dbReference type="AlphaFoldDB" id="A0A077S385"/>
<dbReference type="PANTHER" id="PTHR39104">
    <property type="entry name" value="AMINO ACID-LIGASE"/>
    <property type="match status" value="1"/>
</dbReference>
<feature type="region of interest" description="Disordered" evidence="1">
    <location>
        <begin position="1"/>
        <end position="20"/>
    </location>
</feature>
<accession>A0A077S385</accession>
<dbReference type="EMBL" id="HG670306">
    <property type="protein sequence ID" value="CDM85704.1"/>
    <property type="molecule type" value="Genomic_DNA"/>
</dbReference>
<sequence>MVHLRQSPSPPDTATKSAASAVDGSSGVDLTCVGCTLGLDPTSVRLNGYFVIRDPGHVSTTLTWGALLAILPPTGYPPQALTPPRPSTSVVGSRLRHHAQFDYIQFTNCLDIGTLNLQNPTHATRLASPASAAQRSPTSLVVLTISATILLLLKLCDVYNCISVAPIAIPVPRRTLPRHHSSHCAGAPFWLGKEAARVSQLSPPGDTKCISMLAAILVCFHFQCSMTPL</sequence>
<organism evidence="2">
    <name type="scientific">Triticum aestivum</name>
    <name type="common">Wheat</name>
    <dbReference type="NCBI Taxonomy" id="4565"/>
    <lineage>
        <taxon>Eukaryota</taxon>
        <taxon>Viridiplantae</taxon>
        <taxon>Streptophyta</taxon>
        <taxon>Embryophyta</taxon>
        <taxon>Tracheophyta</taxon>
        <taxon>Spermatophyta</taxon>
        <taxon>Magnoliopsida</taxon>
        <taxon>Liliopsida</taxon>
        <taxon>Poales</taxon>
        <taxon>Poaceae</taxon>
        <taxon>BOP clade</taxon>
        <taxon>Pooideae</taxon>
        <taxon>Triticodae</taxon>
        <taxon>Triticeae</taxon>
        <taxon>Triticinae</taxon>
        <taxon>Triticum</taxon>
    </lineage>
</organism>
<evidence type="ECO:0000313" key="2">
    <source>
        <dbReference type="EMBL" id="CDM85704.1"/>
    </source>
</evidence>
<gene>
    <name evidence="2" type="ORF">TRAES_3BF091100090CFD_c1</name>
</gene>
<dbReference type="PANTHER" id="PTHR39104:SF1">
    <property type="entry name" value="AMINO ACID-LIGASE"/>
    <property type="match status" value="1"/>
</dbReference>
<protein>
    <submittedName>
        <fullName evidence="2">Uncharacterized protein</fullName>
    </submittedName>
</protein>
<reference evidence="2" key="1">
    <citation type="journal article" date="2014" name="Science">
        <title>Structural and functional partitioning of bread wheat chromosome 3B.</title>
        <authorList>
            <person name="Choulet F."/>
            <person name="Alberti A."/>
            <person name="Theil S."/>
            <person name="Glover N."/>
            <person name="Barbe V."/>
            <person name="Daron J."/>
            <person name="Pingault L."/>
            <person name="Sourdille P."/>
            <person name="Couloux A."/>
            <person name="Paux E."/>
            <person name="Leroy P."/>
            <person name="Mangenot S."/>
            <person name="Guilhot N."/>
            <person name="Le Gouis J."/>
            <person name="Balfourier F."/>
            <person name="Alaux M."/>
            <person name="Jamilloux V."/>
            <person name="Poulain J."/>
            <person name="Durand C."/>
            <person name="Bellec A."/>
            <person name="Gaspin C."/>
            <person name="Safar J."/>
            <person name="Dolezel J."/>
            <person name="Rogers J."/>
            <person name="Vandepoele K."/>
            <person name="Aury J.M."/>
            <person name="Mayer K."/>
            <person name="Berges H."/>
            <person name="Quesneville H."/>
            <person name="Wincker P."/>
            <person name="Feuillet C."/>
        </authorList>
    </citation>
    <scope>NUCLEOTIDE SEQUENCE</scope>
</reference>
<name>A0A077S385_WHEAT</name>
<proteinExistence type="predicted"/>